<dbReference type="InterPro" id="IPR036691">
    <property type="entry name" value="Endo/exonu/phosph_ase_sf"/>
</dbReference>
<dbReference type="EMBL" id="JAXAVX010000013">
    <property type="protein sequence ID" value="MDX8153401.1"/>
    <property type="molecule type" value="Genomic_DNA"/>
</dbReference>
<keyword evidence="3" id="KW-0255">Endonuclease</keyword>
<dbReference type="Pfam" id="PF03372">
    <property type="entry name" value="Exo_endo_phos"/>
    <property type="match status" value="1"/>
</dbReference>
<feature type="region of interest" description="Disordered" evidence="1">
    <location>
        <begin position="298"/>
        <end position="332"/>
    </location>
</feature>
<evidence type="ECO:0000256" key="1">
    <source>
        <dbReference type="SAM" id="MobiDB-lite"/>
    </source>
</evidence>
<organism evidence="3 4">
    <name type="scientific">Patulibacter brassicae</name>
    <dbReference type="NCBI Taxonomy" id="1705717"/>
    <lineage>
        <taxon>Bacteria</taxon>
        <taxon>Bacillati</taxon>
        <taxon>Actinomycetota</taxon>
        <taxon>Thermoleophilia</taxon>
        <taxon>Solirubrobacterales</taxon>
        <taxon>Patulibacteraceae</taxon>
        <taxon>Patulibacter</taxon>
    </lineage>
</organism>
<proteinExistence type="predicted"/>
<dbReference type="GO" id="GO:0004519">
    <property type="term" value="F:endonuclease activity"/>
    <property type="evidence" value="ECO:0007669"/>
    <property type="project" value="UniProtKB-KW"/>
</dbReference>
<keyword evidence="4" id="KW-1185">Reference proteome</keyword>
<dbReference type="Gene3D" id="3.60.10.10">
    <property type="entry name" value="Endonuclease/exonuclease/phosphatase"/>
    <property type="match status" value="1"/>
</dbReference>
<dbReference type="InterPro" id="IPR005135">
    <property type="entry name" value="Endo/exonuclease/phosphatase"/>
</dbReference>
<evidence type="ECO:0000313" key="4">
    <source>
        <dbReference type="Proteomes" id="UP001277761"/>
    </source>
</evidence>
<dbReference type="Proteomes" id="UP001277761">
    <property type="component" value="Unassembled WGS sequence"/>
</dbReference>
<gene>
    <name evidence="3" type="ORF">SK069_17515</name>
</gene>
<protein>
    <submittedName>
        <fullName evidence="3">Endonuclease/exonuclease/phosphatase family protein</fullName>
    </submittedName>
</protein>
<reference evidence="3 4" key="1">
    <citation type="submission" date="2023-11" db="EMBL/GenBank/DDBJ databases">
        <authorList>
            <person name="Xu M."/>
            <person name="Jiang T."/>
        </authorList>
    </citation>
    <scope>NUCLEOTIDE SEQUENCE [LARGE SCALE GENOMIC DNA]</scope>
    <source>
        <strain evidence="3 4">SD</strain>
    </source>
</reference>
<sequence>MRIATFNLNNLFDRFNFEVQLDALPSREEIAAQALKVIPDEDGSLGRTDGGIGGLVKPKPLTERIRLAERIRLLDADVLVVQEVEHRDALREFNAAAPEHGGLGGLYSIVVCIDGNDPRRIDVGVLSRIPLGGVTSWQHVIHPELPDRPVFSRDLLEVDLLDSRFERVVATCLVTHLKSQLIPYERGQTATDRERVERANDLLRGRQAEMIARILQRRRLDRPHLVAGDMNDAPDSEPLRPLRDAPTGLVDGLADPVEEPPYRLAEDDPPQSVRWTHRYRTGGSTSYELFDQLWLDPRAAERQTGSGIGRRRRKTTDGSDHDPAWVDLDLPH</sequence>
<accession>A0ABU4VNH8</accession>
<evidence type="ECO:0000259" key="2">
    <source>
        <dbReference type="Pfam" id="PF03372"/>
    </source>
</evidence>
<evidence type="ECO:0000313" key="3">
    <source>
        <dbReference type="EMBL" id="MDX8153401.1"/>
    </source>
</evidence>
<keyword evidence="3" id="KW-0378">Hydrolase</keyword>
<comment type="caution">
    <text evidence="3">The sequence shown here is derived from an EMBL/GenBank/DDBJ whole genome shotgun (WGS) entry which is preliminary data.</text>
</comment>
<feature type="region of interest" description="Disordered" evidence="1">
    <location>
        <begin position="227"/>
        <end position="248"/>
    </location>
</feature>
<feature type="compositionally biased region" description="Basic and acidic residues" evidence="1">
    <location>
        <begin position="315"/>
        <end position="332"/>
    </location>
</feature>
<keyword evidence="3" id="KW-0540">Nuclease</keyword>
<feature type="domain" description="Endonuclease/exonuclease/phosphatase" evidence="2">
    <location>
        <begin position="64"/>
        <end position="321"/>
    </location>
</feature>
<dbReference type="SUPFAM" id="SSF56219">
    <property type="entry name" value="DNase I-like"/>
    <property type="match status" value="1"/>
</dbReference>
<dbReference type="RefSeq" id="WP_319955552.1">
    <property type="nucleotide sequence ID" value="NZ_JAXAVX010000013.1"/>
</dbReference>
<name>A0ABU4VNH8_9ACTN</name>